<gene>
    <name evidence="8" type="ORF">PGLA2088_LOCUS34205</name>
</gene>
<dbReference type="PROSITE" id="PS00107">
    <property type="entry name" value="PROTEIN_KINASE_ATP"/>
    <property type="match status" value="1"/>
</dbReference>
<feature type="binding site" evidence="5">
    <location>
        <position position="142"/>
    </location>
    <ligand>
        <name>ATP</name>
        <dbReference type="ChEBI" id="CHEBI:30616"/>
    </ligand>
</feature>
<dbReference type="SUPFAM" id="SSF56112">
    <property type="entry name" value="Protein kinase-like (PK-like)"/>
    <property type="match status" value="1"/>
</dbReference>
<evidence type="ECO:0000313" key="8">
    <source>
        <dbReference type="EMBL" id="CAE8706473.1"/>
    </source>
</evidence>
<dbReference type="PROSITE" id="PS50011">
    <property type="entry name" value="PROTEIN_KINASE_DOM"/>
    <property type="match status" value="1"/>
</dbReference>
<evidence type="ECO:0000259" key="7">
    <source>
        <dbReference type="PROSITE" id="PS50011"/>
    </source>
</evidence>
<protein>
    <recommendedName>
        <fullName evidence="7">Protein kinase domain-containing protein</fullName>
    </recommendedName>
</protein>
<dbReference type="InterPro" id="IPR017441">
    <property type="entry name" value="Protein_kinase_ATP_BS"/>
</dbReference>
<dbReference type="SMART" id="SM00220">
    <property type="entry name" value="S_TKc"/>
    <property type="match status" value="1"/>
</dbReference>
<dbReference type="PROSITE" id="PS00108">
    <property type="entry name" value="PROTEIN_KINASE_ST"/>
    <property type="match status" value="1"/>
</dbReference>
<sequence length="343" mass="37221">AGRPPLHFQEDRSPRLRKWVHPAWLRTDKNSMLEFMKGVADSASSAVCTPGKKGRAAGGLCGSCCRGREVPASAMHSCGAVQQRGALTVVTIIAAQQPLSSPTPGQLRLAQDFQRGDMLGSGSFGCVFAARQSSTGEIVAVKEMFLDRAGSSRQSEKPSDTLLRLTRELRLCEQLEHPHIVKSLGHEFVIGAQNGPERVHLFLEYCSGGSLAAQLRSYGPLSVSLLRKYPLQLVDGLSYLHSRSPPVVHRDLKCANVLLTHSGDVKIADFGCSKWLSQTDESLLENSVAGSIFWMAPELIRGKGKLTTSADVWSLGCCVVEMATGSPPWSDRHFDNILQVGQQ</sequence>
<evidence type="ECO:0000256" key="4">
    <source>
        <dbReference type="ARBA" id="ARBA00022840"/>
    </source>
</evidence>
<keyword evidence="1" id="KW-0808">Transferase</keyword>
<evidence type="ECO:0000256" key="3">
    <source>
        <dbReference type="ARBA" id="ARBA00022777"/>
    </source>
</evidence>
<dbReference type="PANTHER" id="PTHR48016:SF56">
    <property type="entry name" value="MAPKK KINASE"/>
    <property type="match status" value="1"/>
</dbReference>
<evidence type="ECO:0000256" key="5">
    <source>
        <dbReference type="PROSITE-ProRule" id="PRU10141"/>
    </source>
</evidence>
<dbReference type="EMBL" id="CAJNNW010031216">
    <property type="protein sequence ID" value="CAE8706473.1"/>
    <property type="molecule type" value="Genomic_DNA"/>
</dbReference>
<evidence type="ECO:0000256" key="1">
    <source>
        <dbReference type="ARBA" id="ARBA00022679"/>
    </source>
</evidence>
<dbReference type="InterPro" id="IPR011009">
    <property type="entry name" value="Kinase-like_dom_sf"/>
</dbReference>
<dbReference type="Proteomes" id="UP000626109">
    <property type="component" value="Unassembled WGS sequence"/>
</dbReference>
<proteinExistence type="inferred from homology"/>
<organism evidence="8 9">
    <name type="scientific">Polarella glacialis</name>
    <name type="common">Dinoflagellate</name>
    <dbReference type="NCBI Taxonomy" id="89957"/>
    <lineage>
        <taxon>Eukaryota</taxon>
        <taxon>Sar</taxon>
        <taxon>Alveolata</taxon>
        <taxon>Dinophyceae</taxon>
        <taxon>Suessiales</taxon>
        <taxon>Suessiaceae</taxon>
        <taxon>Polarella</taxon>
    </lineage>
</organism>
<dbReference type="Gene3D" id="1.10.510.10">
    <property type="entry name" value="Transferase(Phosphotransferase) domain 1"/>
    <property type="match status" value="1"/>
</dbReference>
<dbReference type="GO" id="GO:0004674">
    <property type="term" value="F:protein serine/threonine kinase activity"/>
    <property type="evidence" value="ECO:0007669"/>
    <property type="project" value="UniProtKB-KW"/>
</dbReference>
<evidence type="ECO:0000313" key="9">
    <source>
        <dbReference type="Proteomes" id="UP000626109"/>
    </source>
</evidence>
<feature type="domain" description="Protein kinase" evidence="7">
    <location>
        <begin position="113"/>
        <end position="343"/>
    </location>
</feature>
<dbReference type="AlphaFoldDB" id="A0A813KJQ2"/>
<dbReference type="InterPro" id="IPR050538">
    <property type="entry name" value="MAP_kinase_kinase_kinase"/>
</dbReference>
<accession>A0A813KJQ2</accession>
<comment type="similarity">
    <text evidence="6">Belongs to the protein kinase superfamily.</text>
</comment>
<feature type="non-terminal residue" evidence="8">
    <location>
        <position position="343"/>
    </location>
</feature>
<dbReference type="GO" id="GO:0005524">
    <property type="term" value="F:ATP binding"/>
    <property type="evidence" value="ECO:0007669"/>
    <property type="project" value="UniProtKB-UniRule"/>
</dbReference>
<reference evidence="8" key="1">
    <citation type="submission" date="2021-02" db="EMBL/GenBank/DDBJ databases">
        <authorList>
            <person name="Dougan E. K."/>
            <person name="Rhodes N."/>
            <person name="Thang M."/>
            <person name="Chan C."/>
        </authorList>
    </citation>
    <scope>NUCLEOTIDE SEQUENCE</scope>
</reference>
<dbReference type="PANTHER" id="PTHR48016">
    <property type="entry name" value="MAP KINASE KINASE KINASE SSK2-RELATED-RELATED"/>
    <property type="match status" value="1"/>
</dbReference>
<dbReference type="InterPro" id="IPR008271">
    <property type="entry name" value="Ser/Thr_kinase_AS"/>
</dbReference>
<keyword evidence="4 5" id="KW-0067">ATP-binding</keyword>
<keyword evidence="3" id="KW-0418">Kinase</keyword>
<evidence type="ECO:0000256" key="6">
    <source>
        <dbReference type="RuleBase" id="RU000304"/>
    </source>
</evidence>
<keyword evidence="2 5" id="KW-0547">Nucleotide-binding</keyword>
<dbReference type="Pfam" id="PF00069">
    <property type="entry name" value="Pkinase"/>
    <property type="match status" value="1"/>
</dbReference>
<comment type="caution">
    <text evidence="8">The sequence shown here is derived from an EMBL/GenBank/DDBJ whole genome shotgun (WGS) entry which is preliminary data.</text>
</comment>
<keyword evidence="6" id="KW-0723">Serine/threonine-protein kinase</keyword>
<dbReference type="InterPro" id="IPR000719">
    <property type="entry name" value="Prot_kinase_dom"/>
</dbReference>
<evidence type="ECO:0000256" key="2">
    <source>
        <dbReference type="ARBA" id="ARBA00022741"/>
    </source>
</evidence>
<name>A0A813KJQ2_POLGL</name>